<dbReference type="PANTHER" id="PTHR46008">
    <property type="entry name" value="LEAF RUST 10 DISEASE-RESISTANCE LOCUS RECEPTOR-LIKE PROTEIN KINASE-LIKE 1.4"/>
    <property type="match status" value="1"/>
</dbReference>
<dbReference type="InterPro" id="IPR008271">
    <property type="entry name" value="Ser/Thr_kinase_AS"/>
</dbReference>
<reference evidence="18" key="1">
    <citation type="submission" date="2025-08" db="UniProtKB">
        <authorList>
            <consortium name="RefSeq"/>
        </authorList>
    </citation>
    <scope>IDENTIFICATION</scope>
</reference>
<evidence type="ECO:0000256" key="2">
    <source>
        <dbReference type="ARBA" id="ARBA00022527"/>
    </source>
</evidence>
<dbReference type="AlphaFoldDB" id="A0AB40ALW1"/>
<dbReference type="SMART" id="SM00220">
    <property type="entry name" value="S_TKc"/>
    <property type="match status" value="1"/>
</dbReference>
<evidence type="ECO:0000256" key="13">
    <source>
        <dbReference type="RuleBase" id="RU000304"/>
    </source>
</evidence>
<dbReference type="Gene3D" id="1.10.510.10">
    <property type="entry name" value="Transferase(Phosphotransferase) domain 1"/>
    <property type="match status" value="1"/>
</dbReference>
<accession>A0AB40ALW1</accession>
<feature type="region of interest" description="Disordered" evidence="14">
    <location>
        <begin position="378"/>
        <end position="398"/>
    </location>
</feature>
<evidence type="ECO:0000313" key="17">
    <source>
        <dbReference type="Proteomes" id="UP001515500"/>
    </source>
</evidence>
<feature type="binding site" evidence="12">
    <location>
        <position position="120"/>
    </location>
    <ligand>
        <name>ATP</name>
        <dbReference type="ChEBI" id="CHEBI:30616"/>
    </ligand>
</feature>
<keyword evidence="8 12" id="KW-0067">ATP-binding</keyword>
<dbReference type="GeneID" id="120251292"/>
<dbReference type="FunFam" id="3.30.200.20:FF:000162">
    <property type="entry name" value="Adenine nucleotide alpha hydrolase-like domain kinase"/>
    <property type="match status" value="1"/>
</dbReference>
<dbReference type="PANTHER" id="PTHR46008:SF2">
    <property type="entry name" value="LEAF RUST 10 DISEASE-RESISTANCE LOCUS RECEPTOR-LIKE PROTEIN KINASE-LIKE 1.4"/>
    <property type="match status" value="1"/>
</dbReference>
<gene>
    <name evidence="18" type="primary">LOC120251292</name>
</gene>
<dbReference type="PROSITE" id="PS00107">
    <property type="entry name" value="PROTEIN_KINASE_ATP"/>
    <property type="match status" value="1"/>
</dbReference>
<dbReference type="Pfam" id="PF00069">
    <property type="entry name" value="Pkinase"/>
    <property type="match status" value="1"/>
</dbReference>
<dbReference type="PROSITE" id="PS50011">
    <property type="entry name" value="PROTEIN_KINASE_DOM"/>
    <property type="match status" value="1"/>
</dbReference>
<dbReference type="InterPro" id="IPR017441">
    <property type="entry name" value="Protein_kinase_ATP_BS"/>
</dbReference>
<name>A0AB40ALW1_DIOCR</name>
<dbReference type="GO" id="GO:0005886">
    <property type="term" value="C:plasma membrane"/>
    <property type="evidence" value="ECO:0007669"/>
    <property type="project" value="UniProtKB-ARBA"/>
</dbReference>
<dbReference type="InterPro" id="IPR000719">
    <property type="entry name" value="Prot_kinase_dom"/>
</dbReference>
<evidence type="ECO:0000259" key="16">
    <source>
        <dbReference type="PROSITE" id="PS50011"/>
    </source>
</evidence>
<evidence type="ECO:0000256" key="5">
    <source>
        <dbReference type="ARBA" id="ARBA00022729"/>
    </source>
</evidence>
<evidence type="ECO:0000256" key="15">
    <source>
        <dbReference type="SAM" id="Phobius"/>
    </source>
</evidence>
<keyword evidence="3" id="KW-0808">Transferase</keyword>
<protein>
    <submittedName>
        <fullName evidence="18">LEAF RUST 10 DISEASE-RESISTANCE LOCUS RECEPTOR-LIKE PROTEIN KINASE-like 1.1</fullName>
    </submittedName>
</protein>
<keyword evidence="7" id="KW-0418">Kinase</keyword>
<evidence type="ECO:0000256" key="14">
    <source>
        <dbReference type="SAM" id="MobiDB-lite"/>
    </source>
</evidence>
<keyword evidence="9 15" id="KW-1133">Transmembrane helix</keyword>
<keyword evidence="4 15" id="KW-0812">Transmembrane</keyword>
<feature type="transmembrane region" description="Helical" evidence="15">
    <location>
        <begin position="16"/>
        <end position="38"/>
    </location>
</feature>
<evidence type="ECO:0000256" key="3">
    <source>
        <dbReference type="ARBA" id="ARBA00022679"/>
    </source>
</evidence>
<evidence type="ECO:0000256" key="7">
    <source>
        <dbReference type="ARBA" id="ARBA00022777"/>
    </source>
</evidence>
<keyword evidence="17" id="KW-1185">Reference proteome</keyword>
<dbReference type="FunFam" id="1.10.510.10:FF:000161">
    <property type="entry name" value="Wall-associated receptor kinase-like 20"/>
    <property type="match status" value="1"/>
</dbReference>
<keyword evidence="11" id="KW-0325">Glycoprotein</keyword>
<keyword evidence="6 12" id="KW-0547">Nucleotide-binding</keyword>
<evidence type="ECO:0000256" key="12">
    <source>
        <dbReference type="PROSITE-ProRule" id="PRU10141"/>
    </source>
</evidence>
<feature type="compositionally biased region" description="Polar residues" evidence="14">
    <location>
        <begin position="47"/>
        <end position="61"/>
    </location>
</feature>
<proteinExistence type="inferred from homology"/>
<dbReference type="RefSeq" id="XP_039115783.1">
    <property type="nucleotide sequence ID" value="XM_039259849.1"/>
</dbReference>
<evidence type="ECO:0000256" key="10">
    <source>
        <dbReference type="ARBA" id="ARBA00023136"/>
    </source>
</evidence>
<dbReference type="Proteomes" id="UP001515500">
    <property type="component" value="Chromosome 20"/>
</dbReference>
<keyword evidence="2 13" id="KW-0723">Serine/threonine-protein kinase</keyword>
<dbReference type="CDD" id="cd14066">
    <property type="entry name" value="STKc_IRAK"/>
    <property type="match status" value="1"/>
</dbReference>
<keyword evidence="5" id="KW-0732">Signal</keyword>
<evidence type="ECO:0000256" key="11">
    <source>
        <dbReference type="ARBA" id="ARBA00023180"/>
    </source>
</evidence>
<sequence length="398" mass="44665">MGVTNKGRRNKINKHILIGVGVGIGVFLLSSALCFAWHRHQKRREGSPSSNPLIGSSYAETTSRRGDPELGSTTFQTHFFSYQELQEATNYFNVSNELGDGGYSTVYKGKLKDGRTVAVKRLYNNNYKRIEQFLNEVKILSCLRHQNLVTLYGCTPPESQELLLVYEFIPNGTIADHLHGSRSNQKNLTWPLRMSIAIETAEALAYLHAIDPLIIHRDVKTNNILVDNNFHAKVADFGLSKLCPTDATHISTAPQGTPGYLDPEYHQCFQLTNKSDVYSFGVVLVELISSKLAVDLKRQTSEINLASMAIHKIENCELEQLVDPFLGYQSNMVVKMAISQMAQLAFICLQGEKEMRPTMKEVLEMLKDIESKMQIHQNTETLSPNSVVDNWPSRGSTP</sequence>
<dbReference type="PROSITE" id="PS00108">
    <property type="entry name" value="PROTEIN_KINASE_ST"/>
    <property type="match status" value="1"/>
</dbReference>
<keyword evidence="10 15" id="KW-0472">Membrane</keyword>
<feature type="domain" description="Protein kinase" evidence="16">
    <location>
        <begin position="92"/>
        <end position="379"/>
    </location>
</feature>
<evidence type="ECO:0000313" key="18">
    <source>
        <dbReference type="RefSeq" id="XP_039115783.1"/>
    </source>
</evidence>
<feature type="region of interest" description="Disordered" evidence="14">
    <location>
        <begin position="43"/>
        <end position="68"/>
    </location>
</feature>
<comment type="similarity">
    <text evidence="13">Belongs to the protein kinase superfamily.</text>
</comment>
<evidence type="ECO:0000256" key="8">
    <source>
        <dbReference type="ARBA" id="ARBA00022840"/>
    </source>
</evidence>
<comment type="subcellular location">
    <subcellularLocation>
        <location evidence="1">Membrane</location>
        <topology evidence="1">Single-pass membrane protein</topology>
    </subcellularLocation>
</comment>
<evidence type="ECO:0000256" key="9">
    <source>
        <dbReference type="ARBA" id="ARBA00022989"/>
    </source>
</evidence>
<dbReference type="Gene3D" id="3.30.200.20">
    <property type="entry name" value="Phosphorylase Kinase, domain 1"/>
    <property type="match status" value="1"/>
</dbReference>
<dbReference type="GO" id="GO:0005524">
    <property type="term" value="F:ATP binding"/>
    <property type="evidence" value="ECO:0007669"/>
    <property type="project" value="UniProtKB-UniRule"/>
</dbReference>
<dbReference type="SUPFAM" id="SSF56112">
    <property type="entry name" value="Protein kinase-like (PK-like)"/>
    <property type="match status" value="1"/>
</dbReference>
<dbReference type="InterPro" id="IPR011009">
    <property type="entry name" value="Kinase-like_dom_sf"/>
</dbReference>
<organism evidence="17 18">
    <name type="scientific">Dioscorea cayennensis subsp. rotundata</name>
    <name type="common">White Guinea yam</name>
    <name type="synonym">Dioscorea rotundata</name>
    <dbReference type="NCBI Taxonomy" id="55577"/>
    <lineage>
        <taxon>Eukaryota</taxon>
        <taxon>Viridiplantae</taxon>
        <taxon>Streptophyta</taxon>
        <taxon>Embryophyta</taxon>
        <taxon>Tracheophyta</taxon>
        <taxon>Spermatophyta</taxon>
        <taxon>Magnoliopsida</taxon>
        <taxon>Liliopsida</taxon>
        <taxon>Dioscoreales</taxon>
        <taxon>Dioscoreaceae</taxon>
        <taxon>Dioscorea</taxon>
    </lineage>
</organism>
<evidence type="ECO:0000256" key="4">
    <source>
        <dbReference type="ARBA" id="ARBA00022692"/>
    </source>
</evidence>
<evidence type="ECO:0000256" key="1">
    <source>
        <dbReference type="ARBA" id="ARBA00004167"/>
    </source>
</evidence>
<evidence type="ECO:0000256" key="6">
    <source>
        <dbReference type="ARBA" id="ARBA00022741"/>
    </source>
</evidence>
<dbReference type="GO" id="GO:0004674">
    <property type="term" value="F:protein serine/threonine kinase activity"/>
    <property type="evidence" value="ECO:0007669"/>
    <property type="project" value="UniProtKB-KW"/>
</dbReference>